<dbReference type="EMBL" id="QJKJ01013815">
    <property type="protein sequence ID" value="RDX65602.1"/>
    <property type="molecule type" value="Genomic_DNA"/>
</dbReference>
<evidence type="ECO:0000313" key="1">
    <source>
        <dbReference type="EMBL" id="RDX65602.1"/>
    </source>
</evidence>
<dbReference type="Gene3D" id="2.60.120.330">
    <property type="entry name" value="B-lactam Antibiotic, Isopenicillin N Synthase, Chain"/>
    <property type="match status" value="1"/>
</dbReference>
<accession>A0A371EHS3</accession>
<dbReference type="STRING" id="157652.A0A371EHS3"/>
<reference evidence="1" key="1">
    <citation type="submission" date="2018-05" db="EMBL/GenBank/DDBJ databases">
        <title>Draft genome of Mucuna pruriens seed.</title>
        <authorList>
            <person name="Nnadi N.E."/>
            <person name="Vos R."/>
            <person name="Hasami M.H."/>
            <person name="Devisetty U.K."/>
            <person name="Aguiy J.C."/>
        </authorList>
    </citation>
    <scope>NUCLEOTIDE SEQUENCE [LARGE SCALE GENOMIC DNA]</scope>
    <source>
        <strain evidence="1">JCA_2017</strain>
    </source>
</reference>
<dbReference type="InterPro" id="IPR027443">
    <property type="entry name" value="IPNS-like_sf"/>
</dbReference>
<evidence type="ECO:0000313" key="2">
    <source>
        <dbReference type="Proteomes" id="UP000257109"/>
    </source>
</evidence>
<dbReference type="AlphaFoldDB" id="A0A371EHS3"/>
<comment type="caution">
    <text evidence="1">The sequence shown here is derived from an EMBL/GenBank/DDBJ whole genome shotgun (WGS) entry which is preliminary data.</text>
</comment>
<organism evidence="1 2">
    <name type="scientific">Mucuna pruriens</name>
    <name type="common">Velvet bean</name>
    <name type="synonym">Dolichos pruriens</name>
    <dbReference type="NCBI Taxonomy" id="157652"/>
    <lineage>
        <taxon>Eukaryota</taxon>
        <taxon>Viridiplantae</taxon>
        <taxon>Streptophyta</taxon>
        <taxon>Embryophyta</taxon>
        <taxon>Tracheophyta</taxon>
        <taxon>Spermatophyta</taxon>
        <taxon>Magnoliopsida</taxon>
        <taxon>eudicotyledons</taxon>
        <taxon>Gunneridae</taxon>
        <taxon>Pentapetalae</taxon>
        <taxon>rosids</taxon>
        <taxon>fabids</taxon>
        <taxon>Fabales</taxon>
        <taxon>Fabaceae</taxon>
        <taxon>Papilionoideae</taxon>
        <taxon>50 kb inversion clade</taxon>
        <taxon>NPAAA clade</taxon>
        <taxon>indigoferoid/millettioid clade</taxon>
        <taxon>Phaseoleae</taxon>
        <taxon>Mucuna</taxon>
    </lineage>
</organism>
<dbReference type="SUPFAM" id="SSF51197">
    <property type="entry name" value="Clavaminate synthase-like"/>
    <property type="match status" value="1"/>
</dbReference>
<protein>
    <submittedName>
        <fullName evidence="1">Feruloyl CoA ortho-hydroxylase 1</fullName>
    </submittedName>
</protein>
<proteinExistence type="predicted"/>
<sequence>MANGSKTRVLVPIFVNPKPSYVIGPLPQVLASGEKAMYKNVLYSYYVKHFFKKPYDGKLTIEYAKMC</sequence>
<dbReference type="Proteomes" id="UP000257109">
    <property type="component" value="Unassembled WGS sequence"/>
</dbReference>
<name>A0A371EHS3_MUCPR</name>
<keyword evidence="2" id="KW-1185">Reference proteome</keyword>
<feature type="non-terminal residue" evidence="1">
    <location>
        <position position="1"/>
    </location>
</feature>
<dbReference type="OrthoDB" id="1650884at2759"/>
<gene>
    <name evidence="1" type="primary">F6'H1</name>
    <name evidence="1" type="ORF">CR513_55728</name>
</gene>